<protein>
    <submittedName>
        <fullName evidence="2">Uncharacterized membrane-anchored protein YjiN, DUF445 family</fullName>
    </submittedName>
</protein>
<keyword evidence="1" id="KW-1133">Transmembrane helix</keyword>
<dbReference type="RefSeq" id="WP_091732534.1">
    <property type="nucleotide sequence ID" value="NZ_LT629757.1"/>
</dbReference>
<evidence type="ECO:0000313" key="2">
    <source>
        <dbReference type="EMBL" id="SDT12491.1"/>
    </source>
</evidence>
<dbReference type="AlphaFoldDB" id="A0A1H1XTY9"/>
<dbReference type="PANTHER" id="PTHR38442:SF1">
    <property type="entry name" value="INNER MEMBRANE PROTEIN"/>
    <property type="match status" value="1"/>
</dbReference>
<sequence>MATPLIASDPSADAERLRRLRRMQAVALGLLVLAAVVYVATIGRTGVWGFVNAGAEASMVGAIADWFAVTALFRHPLGLPIPHTALIPERKDTFGTSLEEFFAENFLQEQVIRERLSSADVVGRLGTWLTDPAHADRVVAESSVALAVGLRRLKDEDVAAVVREVIIPRFVSEPISPVAGGFLAEVVRDGAHHGLVDLALTEAHDWLVQHQERFTQVIGERAPWWAPDRLNEVIVTRLHLEAIRWVADIRSDPDHSARQALDSFLAQLADDLLNDPETQERAENLKQRLLEQPQMVTTGMSLWAAFRTALLDALETDDGPLRRRASQELAAFGGRIGTDRALHDRLEGWGADVVVWAVGRYGQELTSVITATIARWDGEEAARKIELHVGRDLQFIRINGTIVGGLVGVVIHAVTLVL</sequence>
<accession>A0A1H1XTY9</accession>
<organism evidence="2 3">
    <name type="scientific">Nocardioides scoriae</name>
    <dbReference type="NCBI Taxonomy" id="642780"/>
    <lineage>
        <taxon>Bacteria</taxon>
        <taxon>Bacillati</taxon>
        <taxon>Actinomycetota</taxon>
        <taxon>Actinomycetes</taxon>
        <taxon>Propionibacteriales</taxon>
        <taxon>Nocardioidaceae</taxon>
        <taxon>Nocardioides</taxon>
    </lineage>
</organism>
<dbReference type="EMBL" id="LT629757">
    <property type="protein sequence ID" value="SDT12491.1"/>
    <property type="molecule type" value="Genomic_DNA"/>
</dbReference>
<reference evidence="3" key="1">
    <citation type="submission" date="2016-10" db="EMBL/GenBank/DDBJ databases">
        <authorList>
            <person name="Varghese N."/>
            <person name="Submissions S."/>
        </authorList>
    </citation>
    <scope>NUCLEOTIDE SEQUENCE [LARGE SCALE GENOMIC DNA]</scope>
    <source>
        <strain evidence="3">DSM 22127</strain>
    </source>
</reference>
<keyword evidence="1" id="KW-0472">Membrane</keyword>
<evidence type="ECO:0000256" key="1">
    <source>
        <dbReference type="SAM" id="Phobius"/>
    </source>
</evidence>
<dbReference type="Pfam" id="PF04286">
    <property type="entry name" value="DUF445"/>
    <property type="match status" value="1"/>
</dbReference>
<keyword evidence="1" id="KW-0812">Transmembrane</keyword>
<dbReference type="GO" id="GO:0005886">
    <property type="term" value="C:plasma membrane"/>
    <property type="evidence" value="ECO:0007669"/>
    <property type="project" value="TreeGrafter"/>
</dbReference>
<evidence type="ECO:0000313" key="3">
    <source>
        <dbReference type="Proteomes" id="UP000198859"/>
    </source>
</evidence>
<dbReference type="PANTHER" id="PTHR38442">
    <property type="entry name" value="INNER MEMBRANE PROTEIN-RELATED"/>
    <property type="match status" value="1"/>
</dbReference>
<proteinExistence type="predicted"/>
<dbReference type="Proteomes" id="UP000198859">
    <property type="component" value="Chromosome I"/>
</dbReference>
<dbReference type="STRING" id="642780.SAMN04488570_3595"/>
<dbReference type="InterPro" id="IPR007383">
    <property type="entry name" value="DUF445"/>
</dbReference>
<dbReference type="OrthoDB" id="9769590at2"/>
<keyword evidence="3" id="KW-1185">Reference proteome</keyword>
<name>A0A1H1XTY9_9ACTN</name>
<gene>
    <name evidence="2" type="ORF">SAMN04488570_3595</name>
</gene>
<feature type="transmembrane region" description="Helical" evidence="1">
    <location>
        <begin position="25"/>
        <end position="43"/>
    </location>
</feature>